<sequence length="271" mass="30912">MTTPFRIQRASGEQSSHKESEFGGGDVAHLPRPSPEPVLPSLSHELPFELVERILWFLIEIPGMATIVARVGRFSYRRAVRKIYNAITITCDTRHEILASALKGNRCLRPLVKSIVIDIGRESRNCERRTMNVKTILKAVASNLEDLHIIRNYDTNYRLGYIAPNLRSLILFGTKRRPSTRTSWTKLTHVIADRPNQIRSFSAQRFPLLTHIATVPWSIHGATWVFDYRPSIAWLSKRESASLRFSSLSLSPGRRRVPSLIWLLSCQITSN</sequence>
<evidence type="ECO:0000313" key="2">
    <source>
        <dbReference type="EMBL" id="KDQ54304.1"/>
    </source>
</evidence>
<proteinExistence type="predicted"/>
<accession>A0A067PHL5</accession>
<dbReference type="Proteomes" id="UP000027265">
    <property type="component" value="Unassembled WGS sequence"/>
</dbReference>
<dbReference type="HOGENOM" id="CLU_063716_0_0_1"/>
<protein>
    <recommendedName>
        <fullName evidence="4">F-box domain-containing protein</fullName>
    </recommendedName>
</protein>
<dbReference type="AlphaFoldDB" id="A0A067PHL5"/>
<evidence type="ECO:0008006" key="4">
    <source>
        <dbReference type="Google" id="ProtNLM"/>
    </source>
</evidence>
<dbReference type="InParanoid" id="A0A067PHL5"/>
<organism evidence="2 3">
    <name type="scientific">Jaapia argillacea MUCL 33604</name>
    <dbReference type="NCBI Taxonomy" id="933084"/>
    <lineage>
        <taxon>Eukaryota</taxon>
        <taxon>Fungi</taxon>
        <taxon>Dikarya</taxon>
        <taxon>Basidiomycota</taxon>
        <taxon>Agaricomycotina</taxon>
        <taxon>Agaricomycetes</taxon>
        <taxon>Agaricomycetidae</taxon>
        <taxon>Jaapiales</taxon>
        <taxon>Jaapiaceae</taxon>
        <taxon>Jaapia</taxon>
    </lineage>
</organism>
<evidence type="ECO:0000313" key="3">
    <source>
        <dbReference type="Proteomes" id="UP000027265"/>
    </source>
</evidence>
<dbReference type="EMBL" id="KL197729">
    <property type="protein sequence ID" value="KDQ54304.1"/>
    <property type="molecule type" value="Genomic_DNA"/>
</dbReference>
<feature type="region of interest" description="Disordered" evidence="1">
    <location>
        <begin position="1"/>
        <end position="34"/>
    </location>
</feature>
<reference evidence="3" key="1">
    <citation type="journal article" date="2014" name="Proc. Natl. Acad. Sci. U.S.A.">
        <title>Extensive sampling of basidiomycete genomes demonstrates inadequacy of the white-rot/brown-rot paradigm for wood decay fungi.</title>
        <authorList>
            <person name="Riley R."/>
            <person name="Salamov A.A."/>
            <person name="Brown D.W."/>
            <person name="Nagy L.G."/>
            <person name="Floudas D."/>
            <person name="Held B.W."/>
            <person name="Levasseur A."/>
            <person name="Lombard V."/>
            <person name="Morin E."/>
            <person name="Otillar R."/>
            <person name="Lindquist E.A."/>
            <person name="Sun H."/>
            <person name="LaButti K.M."/>
            <person name="Schmutz J."/>
            <person name="Jabbour D."/>
            <person name="Luo H."/>
            <person name="Baker S.E."/>
            <person name="Pisabarro A.G."/>
            <person name="Walton J.D."/>
            <person name="Blanchette R.A."/>
            <person name="Henrissat B."/>
            <person name="Martin F."/>
            <person name="Cullen D."/>
            <person name="Hibbett D.S."/>
            <person name="Grigoriev I.V."/>
        </authorList>
    </citation>
    <scope>NUCLEOTIDE SEQUENCE [LARGE SCALE GENOMIC DNA]</scope>
    <source>
        <strain evidence="3">MUCL 33604</strain>
    </source>
</reference>
<gene>
    <name evidence="2" type="ORF">JAAARDRAFT_60707</name>
</gene>
<keyword evidence="3" id="KW-1185">Reference proteome</keyword>
<evidence type="ECO:0000256" key="1">
    <source>
        <dbReference type="SAM" id="MobiDB-lite"/>
    </source>
</evidence>
<name>A0A067PHL5_9AGAM</name>